<keyword evidence="2" id="KW-1185">Reference proteome</keyword>
<gene>
    <name evidence="1" type="ORF">PHMEG_0003245</name>
</gene>
<dbReference type="Proteomes" id="UP000198211">
    <property type="component" value="Unassembled WGS sequence"/>
</dbReference>
<dbReference type="OrthoDB" id="123335at2759"/>
<sequence>MNDGVAARNVIQVTGNSDAGFVADKGDRKSETGRLVMGDGMLISRMCKKQYGVSLSTMEAEYTAAAVELLGVCELLRELKLQCEEPMKLRADNQPVVKQLEEEKASAKANHIEV</sequence>
<proteinExistence type="predicted"/>
<dbReference type="PANTHER" id="PTHR11439:SF440">
    <property type="entry name" value="INTEGRASE CATALYTIC DOMAIN-CONTAINING PROTEIN"/>
    <property type="match status" value="1"/>
</dbReference>
<dbReference type="EMBL" id="NBNE01000162">
    <property type="protein sequence ID" value="OWZ22103.1"/>
    <property type="molecule type" value="Genomic_DNA"/>
</dbReference>
<name>A0A225WWV7_9STRA</name>
<dbReference type="PANTHER" id="PTHR11439">
    <property type="entry name" value="GAG-POL-RELATED RETROTRANSPOSON"/>
    <property type="match status" value="1"/>
</dbReference>
<dbReference type="AlphaFoldDB" id="A0A225WWV7"/>
<evidence type="ECO:0000313" key="1">
    <source>
        <dbReference type="EMBL" id="OWZ22103.1"/>
    </source>
</evidence>
<reference evidence="2" key="1">
    <citation type="submission" date="2017-03" db="EMBL/GenBank/DDBJ databases">
        <title>Phytopthora megakarya and P. palmivora, two closely related causual agents of cacao black pod achieved similar genome size and gene model numbers by different mechanisms.</title>
        <authorList>
            <person name="Ali S."/>
            <person name="Shao J."/>
            <person name="Larry D.J."/>
            <person name="Kronmiller B."/>
            <person name="Shen D."/>
            <person name="Strem M.D."/>
            <person name="Melnick R.L."/>
            <person name="Guiltinan M.J."/>
            <person name="Tyler B.M."/>
            <person name="Meinhardt L.W."/>
            <person name="Bailey B.A."/>
        </authorList>
    </citation>
    <scope>NUCLEOTIDE SEQUENCE [LARGE SCALE GENOMIC DNA]</scope>
    <source>
        <strain evidence="2">zdho120</strain>
    </source>
</reference>
<organism evidence="1 2">
    <name type="scientific">Phytophthora megakarya</name>
    <dbReference type="NCBI Taxonomy" id="4795"/>
    <lineage>
        <taxon>Eukaryota</taxon>
        <taxon>Sar</taxon>
        <taxon>Stramenopiles</taxon>
        <taxon>Oomycota</taxon>
        <taxon>Peronosporomycetes</taxon>
        <taxon>Peronosporales</taxon>
        <taxon>Peronosporaceae</taxon>
        <taxon>Phytophthora</taxon>
    </lineage>
</organism>
<accession>A0A225WWV7</accession>
<evidence type="ECO:0000313" key="2">
    <source>
        <dbReference type="Proteomes" id="UP000198211"/>
    </source>
</evidence>
<dbReference type="CDD" id="cd09272">
    <property type="entry name" value="RNase_HI_RT_Ty1"/>
    <property type="match status" value="1"/>
</dbReference>
<protein>
    <submittedName>
        <fullName evidence="1">Gag-pol Polyprotein</fullName>
    </submittedName>
</protein>
<comment type="caution">
    <text evidence="1">The sequence shown here is derived from an EMBL/GenBank/DDBJ whole genome shotgun (WGS) entry which is preliminary data.</text>
</comment>